<evidence type="ECO:0000313" key="3">
    <source>
        <dbReference type="EMBL" id="PYC46984.1"/>
    </source>
</evidence>
<evidence type="ECO:0000259" key="2">
    <source>
        <dbReference type="Pfam" id="PF13193"/>
    </source>
</evidence>
<dbReference type="PANTHER" id="PTHR24096">
    <property type="entry name" value="LONG-CHAIN-FATTY-ACID--COA LIGASE"/>
    <property type="match status" value="1"/>
</dbReference>
<name>A0A2V4MWX5_9RHOB</name>
<dbReference type="SUPFAM" id="SSF56801">
    <property type="entry name" value="Acetyl-CoA synthetase-like"/>
    <property type="match status" value="1"/>
</dbReference>
<organism evidence="3 4">
    <name type="scientific">Litorivita pollutaquae</name>
    <dbReference type="NCBI Taxonomy" id="2200892"/>
    <lineage>
        <taxon>Bacteria</taxon>
        <taxon>Pseudomonadati</taxon>
        <taxon>Pseudomonadota</taxon>
        <taxon>Alphaproteobacteria</taxon>
        <taxon>Rhodobacterales</taxon>
        <taxon>Paracoccaceae</taxon>
        <taxon>Litorivita</taxon>
    </lineage>
</organism>
<dbReference type="Proteomes" id="UP000248012">
    <property type="component" value="Unassembled WGS sequence"/>
</dbReference>
<comment type="caution">
    <text evidence="3">The sequence shown here is derived from an EMBL/GenBank/DDBJ whole genome shotgun (WGS) entry which is preliminary data.</text>
</comment>
<dbReference type="InterPro" id="IPR020845">
    <property type="entry name" value="AMP-binding_CS"/>
</dbReference>
<dbReference type="OrthoDB" id="9803968at2"/>
<feature type="domain" description="AMP-dependent synthetase/ligase" evidence="1">
    <location>
        <begin position="30"/>
        <end position="373"/>
    </location>
</feature>
<dbReference type="InterPro" id="IPR042099">
    <property type="entry name" value="ANL_N_sf"/>
</dbReference>
<keyword evidence="4" id="KW-1185">Reference proteome</keyword>
<accession>A0A2V4MWX5</accession>
<dbReference type="GO" id="GO:0016405">
    <property type="term" value="F:CoA-ligase activity"/>
    <property type="evidence" value="ECO:0007669"/>
    <property type="project" value="TreeGrafter"/>
</dbReference>
<reference evidence="3 4" key="1">
    <citation type="submission" date="2018-05" db="EMBL/GenBank/DDBJ databases">
        <title>Oceanovita maritima gen. nov., sp. nov., a marine bacterium in the family Rhodobacteraceae isolated from surface seawater of Lundu port Xiamen, China.</title>
        <authorList>
            <person name="Hetharua B.H."/>
            <person name="Min D."/>
            <person name="Liao H."/>
            <person name="Tian Y."/>
        </authorList>
    </citation>
    <scope>NUCLEOTIDE SEQUENCE [LARGE SCALE GENOMIC DNA]</scope>
    <source>
        <strain evidence="3 4">FSX-11</strain>
    </source>
</reference>
<dbReference type="Pfam" id="PF13193">
    <property type="entry name" value="AMP-binding_C"/>
    <property type="match status" value="1"/>
</dbReference>
<dbReference type="InterPro" id="IPR000873">
    <property type="entry name" value="AMP-dep_synth/lig_dom"/>
</dbReference>
<dbReference type="PROSITE" id="PS00455">
    <property type="entry name" value="AMP_BINDING"/>
    <property type="match status" value="1"/>
</dbReference>
<evidence type="ECO:0000313" key="4">
    <source>
        <dbReference type="Proteomes" id="UP000248012"/>
    </source>
</evidence>
<sequence>MNTHQKALRNRLQAPKLDGEVPVYFGVALAASAAADPDKIAVIDGDTRLDWAEFYIRVSRVAAQLAARGYGRGDMIAALSENSADYLTLYCGVLLSGACMVPLPQSAALPALQKMRADCGATLLFTSAAQREVADQLAADVVIDLADLMTWAGDAPINAPADVAADDLFDMIYSSGTTGTPKGIAHDHRFRARQLNRMPLFGLNDTAVAMMSTPLYSNTTLVAVLPVLAAGGTVVSMPKFDAGQFLELSQTHKVSHAMLVPVQYMRLMGHPDFDRYDLRAYRAKMSTSAPLPGPLIERILNRWPGELYEIYGMTEGGVSTVLNCRAHPDKLDTVGTPAEGCDVRIIDEAGNELPPTQYGEIVGRSGSMMPGYYNAPDKTDEVLWRDANGFDYIRTGDMGRFDEDGFLHLLDRRKDMIISGGFNIYATDLEHVLRAHPAVADVAVIAVPSEAWGETPLGLVVLKSGATDNAEDICAWANEQLGKTQRLSAVVLRDDLPRSEIGKVLKRELRAEYGSKG</sequence>
<proteinExistence type="predicted"/>
<dbReference type="RefSeq" id="WP_110796507.1">
    <property type="nucleotide sequence ID" value="NZ_KZ826487.1"/>
</dbReference>
<keyword evidence="3" id="KW-0436">Ligase</keyword>
<feature type="domain" description="AMP-binding enzyme C-terminal" evidence="2">
    <location>
        <begin position="429"/>
        <end position="503"/>
    </location>
</feature>
<dbReference type="EMBL" id="QFVT01000008">
    <property type="protein sequence ID" value="PYC46984.1"/>
    <property type="molecule type" value="Genomic_DNA"/>
</dbReference>
<dbReference type="Gene3D" id="3.30.300.30">
    <property type="match status" value="1"/>
</dbReference>
<evidence type="ECO:0000259" key="1">
    <source>
        <dbReference type="Pfam" id="PF00501"/>
    </source>
</evidence>
<gene>
    <name evidence="3" type="ORF">DI396_12215</name>
</gene>
<dbReference type="AlphaFoldDB" id="A0A2V4MWX5"/>
<protein>
    <submittedName>
        <fullName evidence="3">4-coumarate--CoA ligase</fullName>
    </submittedName>
</protein>
<dbReference type="InterPro" id="IPR025110">
    <property type="entry name" value="AMP-bd_C"/>
</dbReference>
<dbReference type="Pfam" id="PF00501">
    <property type="entry name" value="AMP-binding"/>
    <property type="match status" value="1"/>
</dbReference>
<dbReference type="PANTHER" id="PTHR24096:SF267">
    <property type="entry name" value="MALONATE--COA LIGASE ACSF3, MITOCHONDRIAL"/>
    <property type="match status" value="1"/>
</dbReference>
<dbReference type="Gene3D" id="3.40.50.12780">
    <property type="entry name" value="N-terminal domain of ligase-like"/>
    <property type="match status" value="1"/>
</dbReference>
<dbReference type="InterPro" id="IPR045851">
    <property type="entry name" value="AMP-bd_C_sf"/>
</dbReference>